<dbReference type="EMBL" id="LAZR01015116">
    <property type="protein sequence ID" value="KKM14575.1"/>
    <property type="molecule type" value="Genomic_DNA"/>
</dbReference>
<sequence>MPTLQASDIDDMVVATLRDPRRGKLSQIAQELQEYEVMSKWLKKDRVVFDTGYGITETLMDKTQGNASHIGFYEDDNTNAGDHLTQLQVDWVHATTHWVYDVKEVMMNTGAEKIVDMVNVREAGAMIDIADILEAAAWSAPATTDVLSPNGLPYYIRWDDTEGFNGGIDATSVAGVVTADHPNYNNYSQTYVNLTKDDGIRDMRRAHYFINFKSPVGRAQFRGNIGQNYRIYCTTETILLFEEYVGAQNDNLGTDVKGYEGMPVFRGNPIIRVPYFDKSGAIVSGSEPIYMINHNVFYPVILKNGYMRRTGPHRKGGQHDVRETFIDLSYNFICCNRRACAIVAKAAPVSSYPAT</sequence>
<evidence type="ECO:0008006" key="2">
    <source>
        <dbReference type="Google" id="ProtNLM"/>
    </source>
</evidence>
<evidence type="ECO:0000313" key="1">
    <source>
        <dbReference type="EMBL" id="KKM14575.1"/>
    </source>
</evidence>
<protein>
    <recommendedName>
        <fullName evidence="2">Capsid protein</fullName>
    </recommendedName>
</protein>
<dbReference type="InterPro" id="IPR049718">
    <property type="entry name" value="AKO59007-like"/>
</dbReference>
<accession>A0A0F9KH22</accession>
<proteinExistence type="predicted"/>
<comment type="caution">
    <text evidence="1">The sequence shown here is derived from an EMBL/GenBank/DDBJ whole genome shotgun (WGS) entry which is preliminary data.</text>
</comment>
<name>A0A0F9KH22_9ZZZZ</name>
<gene>
    <name evidence="1" type="ORF">LCGC14_1704770</name>
</gene>
<dbReference type="NCBIfam" id="NF033394">
    <property type="entry name" value="capsid_maj_Podo"/>
    <property type="match status" value="1"/>
</dbReference>
<dbReference type="AlphaFoldDB" id="A0A0F9KH22"/>
<organism evidence="1">
    <name type="scientific">marine sediment metagenome</name>
    <dbReference type="NCBI Taxonomy" id="412755"/>
    <lineage>
        <taxon>unclassified sequences</taxon>
        <taxon>metagenomes</taxon>
        <taxon>ecological metagenomes</taxon>
    </lineage>
</organism>
<reference evidence="1" key="1">
    <citation type="journal article" date="2015" name="Nature">
        <title>Complex archaea that bridge the gap between prokaryotes and eukaryotes.</title>
        <authorList>
            <person name="Spang A."/>
            <person name="Saw J.H."/>
            <person name="Jorgensen S.L."/>
            <person name="Zaremba-Niedzwiedzka K."/>
            <person name="Martijn J."/>
            <person name="Lind A.E."/>
            <person name="van Eijk R."/>
            <person name="Schleper C."/>
            <person name="Guy L."/>
            <person name="Ettema T.J."/>
        </authorList>
    </citation>
    <scope>NUCLEOTIDE SEQUENCE</scope>
</reference>